<name>A0ABX7NYE4_9BACT</name>
<evidence type="ECO:0008006" key="3">
    <source>
        <dbReference type="Google" id="ProtNLM"/>
    </source>
</evidence>
<dbReference type="RefSeq" id="WP_206725493.1">
    <property type="nucleotide sequence ID" value="NZ_CP071090.1"/>
</dbReference>
<proteinExistence type="predicted"/>
<sequence length="323" mass="34955">MKDAALLKQFVPEFTHLSISDVHARLGSAWEWTVDALSESAMRQLRADAEARGFSVEAMSVGAARPRLKLPRPGSGTVGYCVRFAPAFLEQGHILATFGPAGGAVSIARETEVPETFEVPSERARRFLEEVAALDPLGIPDGATTVIVDGLLLECLVQEDRGNHRFFACSPRPDNDPRQYGFVAALTRLAMGAARESRTGTYLERVFGRLGRRLPVKVFEETPRRIRLFGLLTSSDAAALEALFASVAPEEAVVMDLSNLDAMGTALHPLFARFHARPGRTAWWGGRTAARHLVAAGIPRDCLHGDMESARAALGSGTVPRPS</sequence>
<evidence type="ECO:0000313" key="1">
    <source>
        <dbReference type="EMBL" id="QSQ23922.1"/>
    </source>
</evidence>
<organism evidence="1 2">
    <name type="scientific">Pyxidicoccus parkwayensis</name>
    <dbReference type="NCBI Taxonomy" id="2813578"/>
    <lineage>
        <taxon>Bacteria</taxon>
        <taxon>Pseudomonadati</taxon>
        <taxon>Myxococcota</taxon>
        <taxon>Myxococcia</taxon>
        <taxon>Myxococcales</taxon>
        <taxon>Cystobacterineae</taxon>
        <taxon>Myxococcaceae</taxon>
        <taxon>Pyxidicoccus</taxon>
    </lineage>
</organism>
<protein>
    <recommendedName>
        <fullName evidence="3">STAS domain-containing protein</fullName>
    </recommendedName>
</protein>
<dbReference type="EMBL" id="CP071090">
    <property type="protein sequence ID" value="QSQ23922.1"/>
    <property type="molecule type" value="Genomic_DNA"/>
</dbReference>
<accession>A0ABX7NYE4</accession>
<dbReference type="Proteomes" id="UP000662747">
    <property type="component" value="Chromosome"/>
</dbReference>
<keyword evidence="2" id="KW-1185">Reference proteome</keyword>
<gene>
    <name evidence="1" type="ORF">JY651_02755</name>
</gene>
<evidence type="ECO:0000313" key="2">
    <source>
        <dbReference type="Proteomes" id="UP000662747"/>
    </source>
</evidence>
<reference evidence="1 2" key="1">
    <citation type="submission" date="2021-02" db="EMBL/GenBank/DDBJ databases">
        <title>De Novo genome assembly of isolated myxobacteria.</title>
        <authorList>
            <person name="Stevens D.C."/>
        </authorList>
    </citation>
    <scope>NUCLEOTIDE SEQUENCE [LARGE SCALE GENOMIC DNA]</scope>
    <source>
        <strain evidence="2">SCPEA02</strain>
    </source>
</reference>